<dbReference type="EMBL" id="MCFH01000203">
    <property type="protein sequence ID" value="ORX33879.1"/>
    <property type="molecule type" value="Genomic_DNA"/>
</dbReference>
<evidence type="ECO:0000313" key="1">
    <source>
        <dbReference type="EMBL" id="ORX33879.1"/>
    </source>
</evidence>
<dbReference type="OrthoDB" id="2581252at2759"/>
<comment type="caution">
    <text evidence="1">The sequence shown here is derived from an EMBL/GenBank/DDBJ whole genome shotgun (WGS) entry which is preliminary data.</text>
</comment>
<reference evidence="1 2" key="1">
    <citation type="submission" date="2016-08" db="EMBL/GenBank/DDBJ databases">
        <title>Genomes of anaerobic fungi encode conserved fungal cellulosomes for biomass hydrolysis.</title>
        <authorList>
            <consortium name="DOE Joint Genome Institute"/>
            <person name="Haitjema C.H."/>
            <person name="Gilmore S.P."/>
            <person name="Henske J.K."/>
            <person name="Solomon K.V."/>
            <person name="De Groot R."/>
            <person name="Kuo A."/>
            <person name="Mondo S.J."/>
            <person name="Salamov A.A."/>
            <person name="Labutti K."/>
            <person name="Zhao Z."/>
            <person name="Chiniquy J."/>
            <person name="Barry K."/>
            <person name="Brewer H.M."/>
            <person name="Purvine S.O."/>
            <person name="Wright A.T."/>
            <person name="Boxma B."/>
            <person name="Van Alen T."/>
            <person name="Hackstein J.H."/>
            <person name="Baker S.E."/>
            <person name="Grigoriev I.V."/>
            <person name="O'Malley M.A."/>
        </authorList>
    </citation>
    <scope>NUCLEOTIDE SEQUENCE [LARGE SCALE GENOMIC DNA]</scope>
    <source>
        <strain evidence="2">finn</strain>
    </source>
</reference>
<proteinExistence type="predicted"/>
<reference evidence="1 2" key="2">
    <citation type="submission" date="2016-08" db="EMBL/GenBank/DDBJ databases">
        <title>Pervasive Adenine N6-methylation of Active Genes in Fungi.</title>
        <authorList>
            <consortium name="DOE Joint Genome Institute"/>
            <person name="Mondo S.J."/>
            <person name="Dannebaum R.O."/>
            <person name="Kuo R.C."/>
            <person name="Labutti K."/>
            <person name="Haridas S."/>
            <person name="Kuo A."/>
            <person name="Salamov A."/>
            <person name="Ahrendt S.R."/>
            <person name="Lipzen A."/>
            <person name="Sullivan W."/>
            <person name="Andreopoulos W.B."/>
            <person name="Clum A."/>
            <person name="Lindquist E."/>
            <person name="Daum C."/>
            <person name="Ramamoorthy G.K."/>
            <person name="Gryganskyi A."/>
            <person name="Culley D."/>
            <person name="Magnuson J.K."/>
            <person name="James T.Y."/>
            <person name="O'Malley M.A."/>
            <person name="Stajich J.E."/>
            <person name="Spatafora J.W."/>
            <person name="Visel A."/>
            <person name="Grigoriev I.V."/>
        </authorList>
    </citation>
    <scope>NUCLEOTIDE SEQUENCE [LARGE SCALE GENOMIC DNA]</scope>
    <source>
        <strain evidence="2">finn</strain>
    </source>
</reference>
<dbReference type="AlphaFoldDB" id="A0A1Y1U775"/>
<feature type="non-terminal residue" evidence="1">
    <location>
        <position position="91"/>
    </location>
</feature>
<evidence type="ECO:0008006" key="3">
    <source>
        <dbReference type="Google" id="ProtNLM"/>
    </source>
</evidence>
<dbReference type="Proteomes" id="UP000193719">
    <property type="component" value="Unassembled WGS sequence"/>
</dbReference>
<accession>A0A1Y1U775</accession>
<dbReference type="Gene3D" id="1.10.287.2900">
    <property type="match status" value="2"/>
</dbReference>
<organism evidence="1 2">
    <name type="scientific">Piromyces finnis</name>
    <dbReference type="NCBI Taxonomy" id="1754191"/>
    <lineage>
        <taxon>Eukaryota</taxon>
        <taxon>Fungi</taxon>
        <taxon>Fungi incertae sedis</taxon>
        <taxon>Chytridiomycota</taxon>
        <taxon>Chytridiomycota incertae sedis</taxon>
        <taxon>Neocallimastigomycetes</taxon>
        <taxon>Neocallimastigales</taxon>
        <taxon>Neocallimastigaceae</taxon>
        <taxon>Piromyces</taxon>
    </lineage>
</organism>
<sequence length="91" mass="10385">MESVINEVAEKMQKAIKSFAKCVDKHPSTYDCDCKKQKEAVQNLINKHCKQQSVAYDNCVSNNKLNPESKCLEQFRALYLCSQVIQEGARN</sequence>
<protein>
    <recommendedName>
        <fullName evidence="3">IMS import disulfide relay-system CHCH-CHCH-like Cx9C domain-containing protein</fullName>
    </recommendedName>
</protein>
<evidence type="ECO:0000313" key="2">
    <source>
        <dbReference type="Proteomes" id="UP000193719"/>
    </source>
</evidence>
<gene>
    <name evidence="1" type="ORF">BCR36DRAFT_588582</name>
</gene>
<name>A0A1Y1U775_9FUNG</name>
<keyword evidence="2" id="KW-1185">Reference proteome</keyword>